<dbReference type="AlphaFoldDB" id="A0A9P6PHR8"/>
<dbReference type="Proteomes" id="UP000726737">
    <property type="component" value="Unassembled WGS sequence"/>
</dbReference>
<protein>
    <recommendedName>
        <fullName evidence="3">MULE transposase domain-containing protein</fullName>
    </recommendedName>
</protein>
<name>A0A9P6PHR8_9FUNG</name>
<evidence type="ECO:0000313" key="1">
    <source>
        <dbReference type="EMBL" id="KAG0241280.1"/>
    </source>
</evidence>
<reference evidence="1" key="1">
    <citation type="journal article" date="2020" name="Fungal Divers.">
        <title>Resolving the Mortierellaceae phylogeny through synthesis of multi-gene phylogenetics and phylogenomics.</title>
        <authorList>
            <person name="Vandepol N."/>
            <person name="Liber J."/>
            <person name="Desiro A."/>
            <person name="Na H."/>
            <person name="Kennedy M."/>
            <person name="Barry K."/>
            <person name="Grigoriev I.V."/>
            <person name="Miller A.N."/>
            <person name="O'Donnell K."/>
            <person name="Stajich J.E."/>
            <person name="Bonito G."/>
        </authorList>
    </citation>
    <scope>NUCLEOTIDE SEQUENCE</scope>
    <source>
        <strain evidence="1">KOD948</strain>
    </source>
</reference>
<evidence type="ECO:0008006" key="3">
    <source>
        <dbReference type="Google" id="ProtNLM"/>
    </source>
</evidence>
<evidence type="ECO:0000313" key="2">
    <source>
        <dbReference type="Proteomes" id="UP000726737"/>
    </source>
</evidence>
<sequence length="153" mass="18212">MSTETHILINWLKALRRKMKEVFSRPDQEYDFNPNAFITDQGNTEILAVKSAFPGVPLYYCAWHVLKAWEREVKSRMRGLDIYPVARRLQIRSEVRADLRAILYEKDKAVALNRIARFREKWSNNEELIVYLSKNYFGGEDMVEAENKQKHWM</sequence>
<organism evidence="1 2">
    <name type="scientific">Mortierella polycephala</name>
    <dbReference type="NCBI Taxonomy" id="41804"/>
    <lineage>
        <taxon>Eukaryota</taxon>
        <taxon>Fungi</taxon>
        <taxon>Fungi incertae sedis</taxon>
        <taxon>Mucoromycota</taxon>
        <taxon>Mortierellomycotina</taxon>
        <taxon>Mortierellomycetes</taxon>
        <taxon>Mortierellales</taxon>
        <taxon>Mortierellaceae</taxon>
        <taxon>Mortierella</taxon>
    </lineage>
</organism>
<feature type="non-terminal residue" evidence="1">
    <location>
        <position position="153"/>
    </location>
</feature>
<dbReference type="OrthoDB" id="2397870at2759"/>
<dbReference type="EMBL" id="JAAAJA010002346">
    <property type="protein sequence ID" value="KAG0241280.1"/>
    <property type="molecule type" value="Genomic_DNA"/>
</dbReference>
<accession>A0A9P6PHR8</accession>
<keyword evidence="2" id="KW-1185">Reference proteome</keyword>
<comment type="caution">
    <text evidence="1">The sequence shown here is derived from an EMBL/GenBank/DDBJ whole genome shotgun (WGS) entry which is preliminary data.</text>
</comment>
<proteinExistence type="predicted"/>
<gene>
    <name evidence="1" type="ORF">BG011_003556</name>
</gene>